<dbReference type="AlphaFoldDB" id="A0A4C1S8M7"/>
<accession>A0A4C1S8M7</accession>
<evidence type="ECO:0000313" key="2">
    <source>
        <dbReference type="Proteomes" id="UP000299102"/>
    </source>
</evidence>
<dbReference type="Proteomes" id="UP000299102">
    <property type="component" value="Unassembled WGS sequence"/>
</dbReference>
<dbReference type="EMBL" id="BGZK01006364">
    <property type="protein sequence ID" value="GBO98305.1"/>
    <property type="molecule type" value="Genomic_DNA"/>
</dbReference>
<reference evidence="1 2" key="1">
    <citation type="journal article" date="2019" name="Commun. Biol.">
        <title>The bagworm genome reveals a unique fibroin gene that provides high tensile strength.</title>
        <authorList>
            <person name="Kono N."/>
            <person name="Nakamura H."/>
            <person name="Ohtoshi R."/>
            <person name="Tomita M."/>
            <person name="Numata K."/>
            <person name="Arakawa K."/>
        </authorList>
    </citation>
    <scope>NUCLEOTIDE SEQUENCE [LARGE SCALE GENOMIC DNA]</scope>
</reference>
<protein>
    <submittedName>
        <fullName evidence="1">Uncharacterized protein</fullName>
    </submittedName>
</protein>
<gene>
    <name evidence="1" type="ORF">EVAR_72368_1</name>
</gene>
<name>A0A4C1S8M7_EUMVA</name>
<sequence>MIQHPRNCPRLALGEKRHVHVLQCNDLCTCRATRKPISPLLRLDAGAAIPPTFYPGATKSLSGSRLLIQLP</sequence>
<proteinExistence type="predicted"/>
<organism evidence="1 2">
    <name type="scientific">Eumeta variegata</name>
    <name type="common">Bagworm moth</name>
    <name type="synonym">Eumeta japonica</name>
    <dbReference type="NCBI Taxonomy" id="151549"/>
    <lineage>
        <taxon>Eukaryota</taxon>
        <taxon>Metazoa</taxon>
        <taxon>Ecdysozoa</taxon>
        <taxon>Arthropoda</taxon>
        <taxon>Hexapoda</taxon>
        <taxon>Insecta</taxon>
        <taxon>Pterygota</taxon>
        <taxon>Neoptera</taxon>
        <taxon>Endopterygota</taxon>
        <taxon>Lepidoptera</taxon>
        <taxon>Glossata</taxon>
        <taxon>Ditrysia</taxon>
        <taxon>Tineoidea</taxon>
        <taxon>Psychidae</taxon>
        <taxon>Oiketicinae</taxon>
        <taxon>Eumeta</taxon>
    </lineage>
</organism>
<keyword evidence="2" id="KW-1185">Reference proteome</keyword>
<comment type="caution">
    <text evidence="1">The sequence shown here is derived from an EMBL/GenBank/DDBJ whole genome shotgun (WGS) entry which is preliminary data.</text>
</comment>
<evidence type="ECO:0000313" key="1">
    <source>
        <dbReference type="EMBL" id="GBO98305.1"/>
    </source>
</evidence>